<protein>
    <submittedName>
        <fullName evidence="2">Uncharacterized protein</fullName>
    </submittedName>
</protein>
<feature type="transmembrane region" description="Helical" evidence="1">
    <location>
        <begin position="13"/>
        <end position="34"/>
    </location>
</feature>
<keyword evidence="1" id="KW-0472">Membrane</keyword>
<proteinExistence type="predicted"/>
<dbReference type="AlphaFoldDB" id="A0A8J8WCN1"/>
<keyword evidence="3" id="KW-1185">Reference proteome</keyword>
<keyword evidence="1" id="KW-0812">Transmembrane</keyword>
<dbReference type="Proteomes" id="UP000770661">
    <property type="component" value="Unassembled WGS sequence"/>
</dbReference>
<evidence type="ECO:0000256" key="1">
    <source>
        <dbReference type="SAM" id="Phobius"/>
    </source>
</evidence>
<dbReference type="EMBL" id="JACEEZ010026182">
    <property type="protein sequence ID" value="KAG0694210.1"/>
    <property type="molecule type" value="Genomic_DNA"/>
</dbReference>
<keyword evidence="1" id="KW-1133">Transmembrane helix</keyword>
<name>A0A8J8WCN1_CHIOP</name>
<gene>
    <name evidence="2" type="ORF">GWK47_000278</name>
</gene>
<evidence type="ECO:0000313" key="2">
    <source>
        <dbReference type="EMBL" id="KAG0694210.1"/>
    </source>
</evidence>
<organism evidence="2 3">
    <name type="scientific">Chionoecetes opilio</name>
    <name type="common">Atlantic snow crab</name>
    <name type="synonym">Cancer opilio</name>
    <dbReference type="NCBI Taxonomy" id="41210"/>
    <lineage>
        <taxon>Eukaryota</taxon>
        <taxon>Metazoa</taxon>
        <taxon>Ecdysozoa</taxon>
        <taxon>Arthropoda</taxon>
        <taxon>Crustacea</taxon>
        <taxon>Multicrustacea</taxon>
        <taxon>Malacostraca</taxon>
        <taxon>Eumalacostraca</taxon>
        <taxon>Eucarida</taxon>
        <taxon>Decapoda</taxon>
        <taxon>Pleocyemata</taxon>
        <taxon>Brachyura</taxon>
        <taxon>Eubrachyura</taxon>
        <taxon>Majoidea</taxon>
        <taxon>Majidae</taxon>
        <taxon>Chionoecetes</taxon>
    </lineage>
</organism>
<sequence>MILELSLRVVYRGVLPVVVALGVVASLATIWVLAQPGLRKAAANRYFWRWRPLICCFSCSTSPSWSVTAAETFPPTMAPPNYFTHFGWSLAFFLPRHGHLHHRAARLGPLRGRVVLHRV</sequence>
<accession>A0A8J8WCN1</accession>
<evidence type="ECO:0000313" key="3">
    <source>
        <dbReference type="Proteomes" id="UP000770661"/>
    </source>
</evidence>
<reference evidence="2" key="1">
    <citation type="submission" date="2020-07" db="EMBL/GenBank/DDBJ databases">
        <title>The High-quality genome of the commercially important snow crab, Chionoecetes opilio.</title>
        <authorList>
            <person name="Jeong J.-H."/>
            <person name="Ryu S."/>
        </authorList>
    </citation>
    <scope>NUCLEOTIDE SEQUENCE</scope>
    <source>
        <strain evidence="2">MADBK_172401_WGS</strain>
        <tissue evidence="2">Digestive gland</tissue>
    </source>
</reference>
<comment type="caution">
    <text evidence="2">The sequence shown here is derived from an EMBL/GenBank/DDBJ whole genome shotgun (WGS) entry which is preliminary data.</text>
</comment>